<reference evidence="10 11" key="1">
    <citation type="submission" date="2019-02" db="EMBL/GenBank/DDBJ databases">
        <title>Bacterial novel species Emticicia sp. 17J42-9 isolated from soil.</title>
        <authorList>
            <person name="Jung H.-Y."/>
        </authorList>
    </citation>
    <scope>NUCLEOTIDE SEQUENCE [LARGE SCALE GENOMIC DNA]</scope>
    <source>
        <strain evidence="10 11">17J42-9</strain>
    </source>
</reference>
<dbReference type="InterPro" id="IPR004673">
    <property type="entry name" value="L-rhamnose-proton_sym_RhaT"/>
</dbReference>
<evidence type="ECO:0000256" key="1">
    <source>
        <dbReference type="ARBA" id="ARBA00022448"/>
    </source>
</evidence>
<keyword evidence="4" id="KW-0762">Sugar transport</keyword>
<keyword evidence="5 9" id="KW-0812">Transmembrane</keyword>
<dbReference type="GO" id="GO:0015293">
    <property type="term" value="F:symporter activity"/>
    <property type="evidence" value="ECO:0007669"/>
    <property type="project" value="UniProtKB-KW"/>
</dbReference>
<evidence type="ECO:0000256" key="2">
    <source>
        <dbReference type="ARBA" id="ARBA00022475"/>
    </source>
</evidence>
<protein>
    <submittedName>
        <fullName evidence="10">L-rhamnose/proton symporter RhaT</fullName>
    </submittedName>
</protein>
<keyword evidence="6" id="KW-0769">Symport</keyword>
<dbReference type="GO" id="GO:0016020">
    <property type="term" value="C:membrane"/>
    <property type="evidence" value="ECO:0007669"/>
    <property type="project" value="InterPro"/>
</dbReference>
<dbReference type="OrthoDB" id="9790043at2"/>
<keyword evidence="7 9" id="KW-1133">Transmembrane helix</keyword>
<sequence length="346" mass="37827">MNAILGIIFHFIGGFASGSFYIPYKNIKKWSWESGWIIGGVASWIIAPWLFGFLTVKDLIPSIQSADSQTMFYTVLFGVLWGFGGLTYGLTMRYLGVSLGVAVALGFCAAFGTLIPPIYEGRFDELIATNSGQITLAGVALCVVGIFVCGKAGMMKEKELDASSKQEAVKEFDLRKGLLVGTFCGIMSACFAFGLAVGAPIATQAEAYGTDPLFKNNAILPVLLIGGFATNFVWCMILNFRNKSFGDYTNGKTPLKTNYLWALLAGVTWYFQFFFYGMGQSKLGKSLDFASWTLHMAFIILVGTLWGLFYKEWKGVSGSTMRVLYIGLLLIVLSSAFIGMGSYFVH</sequence>
<evidence type="ECO:0000256" key="9">
    <source>
        <dbReference type="SAM" id="Phobius"/>
    </source>
</evidence>
<keyword evidence="3" id="KW-0997">Cell inner membrane</keyword>
<evidence type="ECO:0000256" key="7">
    <source>
        <dbReference type="ARBA" id="ARBA00022989"/>
    </source>
</evidence>
<dbReference type="Proteomes" id="UP000293162">
    <property type="component" value="Unassembled WGS sequence"/>
</dbReference>
<feature type="transmembrane region" description="Helical" evidence="9">
    <location>
        <begin position="322"/>
        <end position="345"/>
    </location>
</feature>
<keyword evidence="1" id="KW-0813">Transport</keyword>
<dbReference type="EMBL" id="SEWF01000057">
    <property type="protein sequence ID" value="RYU93077.1"/>
    <property type="molecule type" value="Genomic_DNA"/>
</dbReference>
<feature type="transmembrane region" description="Helical" evidence="9">
    <location>
        <begin position="259"/>
        <end position="277"/>
    </location>
</feature>
<feature type="transmembrane region" description="Helical" evidence="9">
    <location>
        <begin position="178"/>
        <end position="198"/>
    </location>
</feature>
<gene>
    <name evidence="10" type="primary">rhaT</name>
    <name evidence="10" type="ORF">EWM59_23890</name>
</gene>
<keyword evidence="2" id="KW-1003">Cell membrane</keyword>
<feature type="transmembrane region" description="Helical" evidence="9">
    <location>
        <begin position="131"/>
        <end position="150"/>
    </location>
</feature>
<evidence type="ECO:0000256" key="4">
    <source>
        <dbReference type="ARBA" id="ARBA00022597"/>
    </source>
</evidence>
<feature type="transmembrane region" description="Helical" evidence="9">
    <location>
        <begin position="71"/>
        <end position="90"/>
    </location>
</feature>
<dbReference type="RefSeq" id="WP_130023770.1">
    <property type="nucleotide sequence ID" value="NZ_SEWF01000057.1"/>
</dbReference>
<feature type="transmembrane region" description="Helical" evidence="9">
    <location>
        <begin position="97"/>
        <end position="119"/>
    </location>
</feature>
<dbReference type="GO" id="GO:0015153">
    <property type="term" value="F:rhamnose transmembrane transporter activity"/>
    <property type="evidence" value="ECO:0007669"/>
    <property type="project" value="InterPro"/>
</dbReference>
<name>A0A4Q5LUA8_9BACT</name>
<evidence type="ECO:0000256" key="3">
    <source>
        <dbReference type="ARBA" id="ARBA00022519"/>
    </source>
</evidence>
<feature type="transmembrane region" description="Helical" evidence="9">
    <location>
        <begin position="36"/>
        <end position="56"/>
    </location>
</feature>
<evidence type="ECO:0000256" key="6">
    <source>
        <dbReference type="ARBA" id="ARBA00022847"/>
    </source>
</evidence>
<evidence type="ECO:0000256" key="5">
    <source>
        <dbReference type="ARBA" id="ARBA00022692"/>
    </source>
</evidence>
<evidence type="ECO:0000313" key="10">
    <source>
        <dbReference type="EMBL" id="RYU93077.1"/>
    </source>
</evidence>
<dbReference type="NCBIfam" id="NF010024">
    <property type="entry name" value="PRK13499.1-4"/>
    <property type="match status" value="1"/>
</dbReference>
<proteinExistence type="predicted"/>
<accession>A0A4Q5LUA8</accession>
<evidence type="ECO:0000313" key="11">
    <source>
        <dbReference type="Proteomes" id="UP000293162"/>
    </source>
</evidence>
<dbReference type="AlphaFoldDB" id="A0A4Q5LUA8"/>
<keyword evidence="11" id="KW-1185">Reference proteome</keyword>
<feature type="transmembrane region" description="Helical" evidence="9">
    <location>
        <begin position="6"/>
        <end position="24"/>
    </location>
</feature>
<dbReference type="Pfam" id="PF06379">
    <property type="entry name" value="RhaT"/>
    <property type="match status" value="1"/>
</dbReference>
<keyword evidence="8 9" id="KW-0472">Membrane</keyword>
<feature type="transmembrane region" description="Helical" evidence="9">
    <location>
        <begin position="218"/>
        <end position="238"/>
    </location>
</feature>
<evidence type="ECO:0000256" key="8">
    <source>
        <dbReference type="ARBA" id="ARBA00023136"/>
    </source>
</evidence>
<feature type="transmembrane region" description="Helical" evidence="9">
    <location>
        <begin position="289"/>
        <end position="310"/>
    </location>
</feature>
<organism evidence="10 11">
    <name type="scientific">Emticicia agri</name>
    <dbReference type="NCBI Taxonomy" id="2492393"/>
    <lineage>
        <taxon>Bacteria</taxon>
        <taxon>Pseudomonadati</taxon>
        <taxon>Bacteroidota</taxon>
        <taxon>Cytophagia</taxon>
        <taxon>Cytophagales</taxon>
        <taxon>Leadbetterellaceae</taxon>
        <taxon>Emticicia</taxon>
    </lineage>
</organism>
<comment type="caution">
    <text evidence="10">The sequence shown here is derived from an EMBL/GenBank/DDBJ whole genome shotgun (WGS) entry which is preliminary data.</text>
</comment>